<dbReference type="OrthoDB" id="9785907at2"/>
<organism evidence="1 2">
    <name type="scientific">Limnoglobus roseus</name>
    <dbReference type="NCBI Taxonomy" id="2598579"/>
    <lineage>
        <taxon>Bacteria</taxon>
        <taxon>Pseudomonadati</taxon>
        <taxon>Planctomycetota</taxon>
        <taxon>Planctomycetia</taxon>
        <taxon>Gemmatales</taxon>
        <taxon>Gemmataceae</taxon>
        <taxon>Limnoglobus</taxon>
    </lineage>
</organism>
<dbReference type="NCBIfam" id="NF035939">
    <property type="entry name" value="TIM_EboE"/>
    <property type="match status" value="1"/>
</dbReference>
<dbReference type="Proteomes" id="UP000324974">
    <property type="component" value="Chromosome"/>
</dbReference>
<proteinExistence type="predicted"/>
<accession>A0A5C1AA24</accession>
<protein>
    <submittedName>
        <fullName evidence="1">Sugar phosphate isomerase/epimerase</fullName>
    </submittedName>
</protein>
<sequence length="387" mass="42137">MTLSRLPLGYCTNVHPAQTVAGVVEGLDRFTVPVQRRVGRPVAAGLWLARPVVDEILATPDGITRLAAELQRRGLTTYTLNAFPYGDFHAARVKEQVYRPDWTTPEREAYTLQCAAILAGLLPAGEDGSVSTLPIGFKGFNPPPDFTAAAERLTAVAVGLARLKDETGRAVRIAIEPEPFCLLETTDEAVAFFDKLWQTAAHRGAETAVREYIGLCYDVCHQAVLFEDQATSVRALDRTGIRINKVQVSCAIHLERPGENSAGRDALRRYVEPRYLHQTYAKLEDGRVVKAVDLTEGVLANPGAEFLAADAWRVHFHVPVNADRLGPLATTRPDVKAALDAIAGLSYAPHLEVETYTWEVMPGDGPPDVVAGLTAEIEATQRILTPA</sequence>
<evidence type="ECO:0000313" key="2">
    <source>
        <dbReference type="Proteomes" id="UP000324974"/>
    </source>
</evidence>
<evidence type="ECO:0000313" key="1">
    <source>
        <dbReference type="EMBL" id="QEL15023.1"/>
    </source>
</evidence>
<dbReference type="AlphaFoldDB" id="A0A5C1AA24"/>
<dbReference type="SUPFAM" id="SSF51658">
    <property type="entry name" value="Xylose isomerase-like"/>
    <property type="match status" value="1"/>
</dbReference>
<keyword evidence="2" id="KW-1185">Reference proteome</keyword>
<dbReference type="EMBL" id="CP042425">
    <property type="protein sequence ID" value="QEL15023.1"/>
    <property type="molecule type" value="Genomic_DNA"/>
</dbReference>
<dbReference type="GO" id="GO:0016853">
    <property type="term" value="F:isomerase activity"/>
    <property type="evidence" value="ECO:0007669"/>
    <property type="project" value="UniProtKB-KW"/>
</dbReference>
<dbReference type="KEGG" id="lrs:PX52LOC_01928"/>
<dbReference type="RefSeq" id="WP_149109874.1">
    <property type="nucleotide sequence ID" value="NZ_CP042425.1"/>
</dbReference>
<gene>
    <name evidence="1" type="ORF">PX52LOC_01928</name>
</gene>
<dbReference type="InterPro" id="IPR036237">
    <property type="entry name" value="Xyl_isomerase-like_sf"/>
</dbReference>
<name>A0A5C1AA24_9BACT</name>
<reference evidence="2" key="1">
    <citation type="submission" date="2019-08" db="EMBL/GenBank/DDBJ databases">
        <title>Limnoglobus roseus gen. nov., sp. nov., a novel freshwater planctomycete with a giant genome from the family Gemmataceae.</title>
        <authorList>
            <person name="Kulichevskaya I.S."/>
            <person name="Naumoff D.G."/>
            <person name="Miroshnikov K."/>
            <person name="Ivanova A."/>
            <person name="Philippov D.A."/>
            <person name="Hakobyan A."/>
            <person name="Rijpstra I.C."/>
            <person name="Sinninghe Damste J.S."/>
            <person name="Liesack W."/>
            <person name="Dedysh S.N."/>
        </authorList>
    </citation>
    <scope>NUCLEOTIDE SEQUENCE [LARGE SCALE GENOMIC DNA]</scope>
    <source>
        <strain evidence="2">PX52</strain>
    </source>
</reference>
<keyword evidence="1" id="KW-0413">Isomerase</keyword>
<dbReference type="Gene3D" id="3.20.20.150">
    <property type="entry name" value="Divalent-metal-dependent TIM barrel enzymes"/>
    <property type="match status" value="1"/>
</dbReference>